<dbReference type="Proteomes" id="UP000032232">
    <property type="component" value="Unassembled WGS sequence"/>
</dbReference>
<reference evidence="1 2" key="1">
    <citation type="submission" date="2015-02" db="EMBL/GenBank/DDBJ databases">
        <title>Genome Sequence of Jannaschia aquimarina DSM28248, a member of the Roseobacter clade.</title>
        <authorList>
            <person name="Voget S."/>
            <person name="Daniel R."/>
        </authorList>
    </citation>
    <scope>NUCLEOTIDE SEQUENCE [LARGE SCALE GENOMIC DNA]</scope>
    <source>
        <strain evidence="1 2">GSW-M26</strain>
    </source>
</reference>
<protein>
    <recommendedName>
        <fullName evidence="3">Lipoprotein</fullName>
    </recommendedName>
</protein>
<evidence type="ECO:0008006" key="3">
    <source>
        <dbReference type="Google" id="ProtNLM"/>
    </source>
</evidence>
<proteinExistence type="predicted"/>
<evidence type="ECO:0000313" key="2">
    <source>
        <dbReference type="Proteomes" id="UP000032232"/>
    </source>
</evidence>
<gene>
    <name evidence="1" type="ORF">jaqu_11290</name>
</gene>
<comment type="caution">
    <text evidence="1">The sequence shown here is derived from an EMBL/GenBank/DDBJ whole genome shotgun (WGS) entry which is preliminary data.</text>
</comment>
<accession>A0A0D1CQM9</accession>
<dbReference type="PATRIC" id="fig|935700.4.peg.1175"/>
<dbReference type="EMBL" id="JYFE01000022">
    <property type="protein sequence ID" value="KIT17087.1"/>
    <property type="molecule type" value="Genomic_DNA"/>
</dbReference>
<organism evidence="1 2">
    <name type="scientific">Jannaschia aquimarina</name>
    <dbReference type="NCBI Taxonomy" id="935700"/>
    <lineage>
        <taxon>Bacteria</taxon>
        <taxon>Pseudomonadati</taxon>
        <taxon>Pseudomonadota</taxon>
        <taxon>Alphaproteobacteria</taxon>
        <taxon>Rhodobacterales</taxon>
        <taxon>Roseobacteraceae</taxon>
        <taxon>Jannaschia</taxon>
    </lineage>
</organism>
<keyword evidence="2" id="KW-1185">Reference proteome</keyword>
<dbReference type="AlphaFoldDB" id="A0A0D1CQM9"/>
<name>A0A0D1CQM9_9RHOB</name>
<dbReference type="RefSeq" id="WP_043917975.1">
    <property type="nucleotide sequence ID" value="NZ_FZPF01000001.1"/>
</dbReference>
<sequence length="206" mass="22557">MRALIVVAALALAGCGADNIYAPLEEVQSRAWSEPGPTKLTLITAINNRSGSGGHSALMISGSQRVIYDPAGTWWHPVAPERGDVKYGITPQLLDFYVDYHARPTYHVVMQEITVSPEIAERALRLVQERGPASKATCGQVVSGVLRDLGFTQVRQGWFPDRIMRDFANVPGVNESKVFDDTVDPWSPERPGVARIEDDGIVLEDS</sequence>
<evidence type="ECO:0000313" key="1">
    <source>
        <dbReference type="EMBL" id="KIT17087.1"/>
    </source>
</evidence>
<dbReference type="STRING" id="935700.jaqu_11290"/>
<dbReference type="PROSITE" id="PS51257">
    <property type="entry name" value="PROKAR_LIPOPROTEIN"/>
    <property type="match status" value="1"/>
</dbReference>